<evidence type="ECO:0000259" key="7">
    <source>
        <dbReference type="PROSITE" id="PS50109"/>
    </source>
</evidence>
<dbReference type="InterPro" id="IPR003594">
    <property type="entry name" value="HATPase_dom"/>
</dbReference>
<dbReference type="Pfam" id="PF00512">
    <property type="entry name" value="HisKA"/>
    <property type="match status" value="1"/>
</dbReference>
<dbReference type="SUPFAM" id="SSF55874">
    <property type="entry name" value="ATPase domain of HSP90 chaperone/DNA topoisomerase II/histidine kinase"/>
    <property type="match status" value="1"/>
</dbReference>
<evidence type="ECO:0000313" key="8">
    <source>
        <dbReference type="EMBL" id="SDM23792.1"/>
    </source>
</evidence>
<dbReference type="PRINTS" id="PR00344">
    <property type="entry name" value="BCTRLSENSOR"/>
</dbReference>
<dbReference type="OrthoDB" id="9124519at2"/>
<sequence length="538" mass="59523">MNTTLTGSARLLKTSSYYGVAGVAVVAVLVLIGWTFDLEVLKRVIPGVVAMNPLTATLFLFCALSWSLDNVFWKKSRLPSQLFAVAVVVIALLRLIDYTLKMEYGIDTVLFAEKLTEDRDLGISNRMAVNTAFCFLLSGTALFFYTSVHRWRFHVAEGAALLTLFTALLALIGYVYVVDIFFDLLVNLPMALHTAFSFILLSLSILFTHPTRGMVAEITSPWAGGIVARKLIPVVVLVPVFLGGTLLLGQWQNAYGSDFGIAVYTLCVIVLLVIVSLGIIRSLNKSDEGRVVAEMSLMHANTALRQRTGDLERTNRELEAFTYSVSHDLRTPLRAINGYVKLLREDHAQELGSEGGDLLGIIQRNSDKMNALIDDLLWYARVGRSEMKVTRVDLNELIDTVLKDLSAAQPHQAKVQVEAVPAVKGDPILLSFLWQNLLSNALKYSSKKPQPEVHVGHRVQDKQVVYFVRDNGAGFDMRHYNELFGVFHRLHSDKEFKGTGVGLAIAQKIVEKHHGKIWAEGKVGEGATFYVTLGAAEA</sequence>
<feature type="transmembrane region" description="Helical" evidence="6">
    <location>
        <begin position="127"/>
        <end position="146"/>
    </location>
</feature>
<keyword evidence="4" id="KW-0808">Transferase</keyword>
<reference evidence="8 9" key="1">
    <citation type="submission" date="2016-10" db="EMBL/GenBank/DDBJ databases">
        <authorList>
            <person name="de Groot N.N."/>
        </authorList>
    </citation>
    <scope>NUCLEOTIDE SEQUENCE [LARGE SCALE GENOMIC DNA]</scope>
    <source>
        <strain evidence="8 9">DSM 25186</strain>
    </source>
</reference>
<evidence type="ECO:0000256" key="6">
    <source>
        <dbReference type="SAM" id="Phobius"/>
    </source>
</evidence>
<feature type="transmembrane region" description="Helical" evidence="6">
    <location>
        <begin position="17"/>
        <end position="36"/>
    </location>
</feature>
<dbReference type="GO" id="GO:0000155">
    <property type="term" value="F:phosphorelay sensor kinase activity"/>
    <property type="evidence" value="ECO:0007669"/>
    <property type="project" value="InterPro"/>
</dbReference>
<dbReference type="InterPro" id="IPR036890">
    <property type="entry name" value="HATPase_C_sf"/>
</dbReference>
<dbReference type="GO" id="GO:0007234">
    <property type="term" value="P:osmosensory signaling via phosphorelay pathway"/>
    <property type="evidence" value="ECO:0007669"/>
    <property type="project" value="TreeGrafter"/>
</dbReference>
<dbReference type="InterPro" id="IPR005467">
    <property type="entry name" value="His_kinase_dom"/>
</dbReference>
<dbReference type="InterPro" id="IPR004358">
    <property type="entry name" value="Sig_transdc_His_kin-like_C"/>
</dbReference>
<keyword evidence="6" id="KW-1133">Transmembrane helix</keyword>
<feature type="transmembrane region" description="Helical" evidence="6">
    <location>
        <begin position="261"/>
        <end position="280"/>
    </location>
</feature>
<dbReference type="InterPro" id="IPR036097">
    <property type="entry name" value="HisK_dim/P_sf"/>
</dbReference>
<keyword evidence="6" id="KW-0472">Membrane</keyword>
<dbReference type="SUPFAM" id="SSF47384">
    <property type="entry name" value="Homodimeric domain of signal transducing histidine kinase"/>
    <property type="match status" value="1"/>
</dbReference>
<dbReference type="SMART" id="SM00387">
    <property type="entry name" value="HATPase_c"/>
    <property type="match status" value="1"/>
</dbReference>
<dbReference type="Gene3D" id="1.10.287.130">
    <property type="match status" value="1"/>
</dbReference>
<keyword evidence="6" id="KW-0812">Transmembrane</keyword>
<dbReference type="RefSeq" id="WP_089686808.1">
    <property type="nucleotide sequence ID" value="NZ_FNFO01000011.1"/>
</dbReference>
<accession>A0A1G9RKI1</accession>
<dbReference type="PROSITE" id="PS50109">
    <property type="entry name" value="HIS_KIN"/>
    <property type="match status" value="1"/>
</dbReference>
<dbReference type="AlphaFoldDB" id="A0A1G9RKI1"/>
<dbReference type="Pfam" id="PF02518">
    <property type="entry name" value="HATPase_c"/>
    <property type="match status" value="1"/>
</dbReference>
<dbReference type="GO" id="GO:0030295">
    <property type="term" value="F:protein kinase activator activity"/>
    <property type="evidence" value="ECO:0007669"/>
    <property type="project" value="TreeGrafter"/>
</dbReference>
<feature type="transmembrane region" description="Helical" evidence="6">
    <location>
        <begin position="158"/>
        <end position="178"/>
    </location>
</feature>
<evidence type="ECO:0000313" key="9">
    <source>
        <dbReference type="Proteomes" id="UP000198510"/>
    </source>
</evidence>
<feature type="transmembrane region" description="Helical" evidence="6">
    <location>
        <begin position="231"/>
        <end position="249"/>
    </location>
</feature>
<dbReference type="PANTHER" id="PTHR42878">
    <property type="entry name" value="TWO-COMPONENT HISTIDINE KINASE"/>
    <property type="match status" value="1"/>
</dbReference>
<evidence type="ECO:0000256" key="3">
    <source>
        <dbReference type="ARBA" id="ARBA00022553"/>
    </source>
</evidence>
<dbReference type="EC" id="2.7.13.3" evidence="2"/>
<proteinExistence type="predicted"/>
<feature type="transmembrane region" description="Helical" evidence="6">
    <location>
        <begin position="78"/>
        <end position="96"/>
    </location>
</feature>
<dbReference type="CDD" id="cd00082">
    <property type="entry name" value="HisKA"/>
    <property type="match status" value="1"/>
</dbReference>
<evidence type="ECO:0000256" key="2">
    <source>
        <dbReference type="ARBA" id="ARBA00012438"/>
    </source>
</evidence>
<name>A0A1G9RKI1_9BACT</name>
<evidence type="ECO:0000256" key="5">
    <source>
        <dbReference type="ARBA" id="ARBA00022777"/>
    </source>
</evidence>
<organism evidence="8 9">
    <name type="scientific">Catalinimonas alkaloidigena</name>
    <dbReference type="NCBI Taxonomy" id="1075417"/>
    <lineage>
        <taxon>Bacteria</taxon>
        <taxon>Pseudomonadati</taxon>
        <taxon>Bacteroidota</taxon>
        <taxon>Cytophagia</taxon>
        <taxon>Cytophagales</taxon>
        <taxon>Catalimonadaceae</taxon>
        <taxon>Catalinimonas</taxon>
    </lineage>
</organism>
<feature type="transmembrane region" description="Helical" evidence="6">
    <location>
        <begin position="190"/>
        <end position="210"/>
    </location>
</feature>
<dbReference type="FunFam" id="3.30.565.10:FF:000006">
    <property type="entry name" value="Sensor histidine kinase WalK"/>
    <property type="match status" value="1"/>
</dbReference>
<keyword evidence="9" id="KW-1185">Reference proteome</keyword>
<gene>
    <name evidence="8" type="ORF">SAMN05421823_111189</name>
</gene>
<dbReference type="Gene3D" id="3.30.565.10">
    <property type="entry name" value="Histidine kinase-like ATPase, C-terminal domain"/>
    <property type="match status" value="1"/>
</dbReference>
<feature type="domain" description="Histidine kinase" evidence="7">
    <location>
        <begin position="324"/>
        <end position="537"/>
    </location>
</feature>
<evidence type="ECO:0000256" key="1">
    <source>
        <dbReference type="ARBA" id="ARBA00000085"/>
    </source>
</evidence>
<dbReference type="PANTHER" id="PTHR42878:SF15">
    <property type="entry name" value="BACTERIOPHYTOCHROME"/>
    <property type="match status" value="1"/>
</dbReference>
<feature type="transmembrane region" description="Helical" evidence="6">
    <location>
        <begin position="48"/>
        <end position="66"/>
    </location>
</feature>
<dbReference type="SMART" id="SM00388">
    <property type="entry name" value="HisKA"/>
    <property type="match status" value="1"/>
</dbReference>
<dbReference type="EMBL" id="FNFO01000011">
    <property type="protein sequence ID" value="SDM23792.1"/>
    <property type="molecule type" value="Genomic_DNA"/>
</dbReference>
<keyword evidence="5 8" id="KW-0418">Kinase</keyword>
<keyword evidence="3" id="KW-0597">Phosphoprotein</keyword>
<evidence type="ECO:0000256" key="4">
    <source>
        <dbReference type="ARBA" id="ARBA00022679"/>
    </source>
</evidence>
<dbReference type="InterPro" id="IPR050351">
    <property type="entry name" value="BphY/WalK/GraS-like"/>
</dbReference>
<dbReference type="Proteomes" id="UP000198510">
    <property type="component" value="Unassembled WGS sequence"/>
</dbReference>
<protein>
    <recommendedName>
        <fullName evidence="2">histidine kinase</fullName>
        <ecNumber evidence="2">2.7.13.3</ecNumber>
    </recommendedName>
</protein>
<dbReference type="InterPro" id="IPR003661">
    <property type="entry name" value="HisK_dim/P_dom"/>
</dbReference>
<dbReference type="STRING" id="1075417.SAMN05421823_111189"/>
<comment type="catalytic activity">
    <reaction evidence="1">
        <text>ATP + protein L-histidine = ADP + protein N-phospho-L-histidine.</text>
        <dbReference type="EC" id="2.7.13.3"/>
    </reaction>
</comment>
<dbReference type="GO" id="GO:0000156">
    <property type="term" value="F:phosphorelay response regulator activity"/>
    <property type="evidence" value="ECO:0007669"/>
    <property type="project" value="TreeGrafter"/>
</dbReference>